<sequence length="124" mass="14336">MLDYLSDQALLMLALVTWHFDATSDIRQLLSQLLSQLRHTPDQVLSEASRILSLEPHHLLVRSLECSDEFHAMCRVLYETYNEWVGIHVTAGVFANELQRLLGYSNWLFLYCVESVLLDELNQA</sequence>
<evidence type="ECO:0000313" key="2">
    <source>
        <dbReference type="Proteomes" id="UP001610563"/>
    </source>
</evidence>
<evidence type="ECO:0000313" key="1">
    <source>
        <dbReference type="EMBL" id="KAL2784247.1"/>
    </source>
</evidence>
<gene>
    <name evidence="1" type="ORF">BJX66DRAFT_90150</name>
</gene>
<dbReference type="EMBL" id="JBFTWV010000187">
    <property type="protein sequence ID" value="KAL2784247.1"/>
    <property type="molecule type" value="Genomic_DNA"/>
</dbReference>
<comment type="caution">
    <text evidence="1">The sequence shown here is derived from an EMBL/GenBank/DDBJ whole genome shotgun (WGS) entry which is preliminary data.</text>
</comment>
<proteinExistence type="predicted"/>
<reference evidence="1 2" key="1">
    <citation type="submission" date="2024-07" db="EMBL/GenBank/DDBJ databases">
        <title>Section-level genome sequencing and comparative genomics of Aspergillus sections Usti and Cavernicolus.</title>
        <authorList>
            <consortium name="Lawrence Berkeley National Laboratory"/>
            <person name="Nybo J.L."/>
            <person name="Vesth T.C."/>
            <person name="Theobald S."/>
            <person name="Frisvad J.C."/>
            <person name="Larsen T.O."/>
            <person name="Kjaerboelling I."/>
            <person name="Rothschild-Mancinelli K."/>
            <person name="Lyhne E.K."/>
            <person name="Kogle M.E."/>
            <person name="Barry K."/>
            <person name="Clum A."/>
            <person name="Na H."/>
            <person name="Ledsgaard L."/>
            <person name="Lin J."/>
            <person name="Lipzen A."/>
            <person name="Kuo A."/>
            <person name="Riley R."/>
            <person name="Mondo S."/>
            <person name="Labutti K."/>
            <person name="Haridas S."/>
            <person name="Pangalinan J."/>
            <person name="Salamov A.A."/>
            <person name="Simmons B.A."/>
            <person name="Magnuson J.K."/>
            <person name="Chen J."/>
            <person name="Drula E."/>
            <person name="Henrissat B."/>
            <person name="Wiebenga A."/>
            <person name="Lubbers R.J."/>
            <person name="Gomes A.C."/>
            <person name="Makela M.R."/>
            <person name="Stajich J."/>
            <person name="Grigoriev I.V."/>
            <person name="Mortensen U.H."/>
            <person name="De Vries R.P."/>
            <person name="Baker S.E."/>
            <person name="Andersen M.R."/>
        </authorList>
    </citation>
    <scope>NUCLEOTIDE SEQUENCE [LARGE SCALE GENOMIC DNA]</scope>
    <source>
        <strain evidence="1 2">CBS 209.92</strain>
    </source>
</reference>
<name>A0ABR4FLX9_9EURO</name>
<protein>
    <submittedName>
        <fullName evidence="1">Uncharacterized protein</fullName>
    </submittedName>
</protein>
<accession>A0ABR4FLX9</accession>
<organism evidence="1 2">
    <name type="scientific">Aspergillus keveii</name>
    <dbReference type="NCBI Taxonomy" id="714993"/>
    <lineage>
        <taxon>Eukaryota</taxon>
        <taxon>Fungi</taxon>
        <taxon>Dikarya</taxon>
        <taxon>Ascomycota</taxon>
        <taxon>Pezizomycotina</taxon>
        <taxon>Eurotiomycetes</taxon>
        <taxon>Eurotiomycetidae</taxon>
        <taxon>Eurotiales</taxon>
        <taxon>Aspergillaceae</taxon>
        <taxon>Aspergillus</taxon>
        <taxon>Aspergillus subgen. Nidulantes</taxon>
    </lineage>
</organism>
<dbReference type="Proteomes" id="UP001610563">
    <property type="component" value="Unassembled WGS sequence"/>
</dbReference>
<keyword evidence="2" id="KW-1185">Reference proteome</keyword>